<dbReference type="Gene3D" id="3.30.2310.20">
    <property type="entry name" value="RelE-like"/>
    <property type="match status" value="1"/>
</dbReference>
<dbReference type="PANTHER" id="PTHR38039">
    <property type="entry name" value="TOXIN YOEB"/>
    <property type="match status" value="1"/>
</dbReference>
<evidence type="ECO:0000256" key="1">
    <source>
        <dbReference type="ARBA" id="ARBA00008172"/>
    </source>
</evidence>
<evidence type="ECO:0000256" key="6">
    <source>
        <dbReference type="ARBA" id="ARBA00030388"/>
    </source>
</evidence>
<proteinExistence type="inferred from homology"/>
<keyword evidence="8" id="KW-1185">Reference proteome</keyword>
<accession>A0A3B6VF77</accession>
<dbReference type="SUPFAM" id="SSF143011">
    <property type="entry name" value="RelE-like"/>
    <property type="match status" value="1"/>
</dbReference>
<evidence type="ECO:0000313" key="8">
    <source>
        <dbReference type="Proteomes" id="UP000001803"/>
    </source>
</evidence>
<dbReference type="RefSeq" id="WP_012671321.1">
    <property type="nucleotide sequence ID" value="NC_012225.1"/>
</dbReference>
<gene>
    <name evidence="7" type="ordered locus">BHWA1_01818</name>
</gene>
<dbReference type="NCBIfam" id="TIGR02116">
    <property type="entry name" value="toxin_Txe_YoeB"/>
    <property type="match status" value="1"/>
</dbReference>
<protein>
    <recommendedName>
        <fullName evidence="6">Putative mRNA interferase YoeB</fullName>
    </recommendedName>
</protein>
<keyword evidence="2" id="KW-1277">Toxin-antitoxin system</keyword>
<comment type="similarity">
    <text evidence="1">Belongs to the YoeB family.</text>
</comment>
<dbReference type="GO" id="GO:0004519">
    <property type="term" value="F:endonuclease activity"/>
    <property type="evidence" value="ECO:0007669"/>
    <property type="project" value="UniProtKB-KW"/>
</dbReference>
<dbReference type="GO" id="GO:0006401">
    <property type="term" value="P:RNA catabolic process"/>
    <property type="evidence" value="ECO:0007669"/>
    <property type="project" value="InterPro"/>
</dbReference>
<keyword evidence="5" id="KW-0378">Hydrolase</keyword>
<evidence type="ECO:0000313" key="7">
    <source>
        <dbReference type="EMBL" id="ACN84281.1"/>
    </source>
</evidence>
<evidence type="ECO:0000256" key="5">
    <source>
        <dbReference type="ARBA" id="ARBA00022801"/>
    </source>
</evidence>
<evidence type="ECO:0000256" key="2">
    <source>
        <dbReference type="ARBA" id="ARBA00022649"/>
    </source>
</evidence>
<name>A0A3B6VF77_BRAHW</name>
<dbReference type="GO" id="GO:0016787">
    <property type="term" value="F:hydrolase activity"/>
    <property type="evidence" value="ECO:0007669"/>
    <property type="project" value="UniProtKB-KW"/>
</dbReference>
<dbReference type="GO" id="GO:0045892">
    <property type="term" value="P:negative regulation of DNA-templated transcription"/>
    <property type="evidence" value="ECO:0007669"/>
    <property type="project" value="TreeGrafter"/>
</dbReference>
<dbReference type="AlphaFoldDB" id="A0A3B6VF77"/>
<dbReference type="Proteomes" id="UP000001803">
    <property type="component" value="Chromosome"/>
</dbReference>
<organism evidence="7 8">
    <name type="scientific">Brachyspira hyodysenteriae (strain ATCC 49526 / WA1)</name>
    <dbReference type="NCBI Taxonomy" id="565034"/>
    <lineage>
        <taxon>Bacteria</taxon>
        <taxon>Pseudomonadati</taxon>
        <taxon>Spirochaetota</taxon>
        <taxon>Spirochaetia</taxon>
        <taxon>Brachyspirales</taxon>
        <taxon>Brachyspiraceae</taxon>
        <taxon>Brachyspira</taxon>
    </lineage>
</organism>
<dbReference type="InterPro" id="IPR035093">
    <property type="entry name" value="RelE/ParE_toxin_dom_sf"/>
</dbReference>
<reference evidence="7 8" key="1">
    <citation type="journal article" date="2009" name="PLoS ONE">
        <title>Genome sequence of the pathogenic intestinal spirochete Brachyspira hyodysenteriae reveals adaptations to its lifestyle in the porcine large intestine.</title>
        <authorList>
            <person name="Bellgard M.I."/>
            <person name="Wanchanthuek P."/>
            <person name="La T."/>
            <person name="Ryan K."/>
            <person name="Moolhuijzen P."/>
            <person name="Albertyn Z."/>
            <person name="Shaban B."/>
            <person name="Motro Y."/>
            <person name="Dunn D.S."/>
            <person name="Schibeci D."/>
            <person name="Hunter A."/>
            <person name="Barrero R."/>
            <person name="Phillips N.D."/>
            <person name="Hampson D.J."/>
        </authorList>
    </citation>
    <scope>NUCLEOTIDE SEQUENCE [LARGE SCALE GENOMIC DNA]</scope>
    <source>
        <strain evidence="8">ATCC 49526 / WA1</strain>
    </source>
</reference>
<evidence type="ECO:0000256" key="4">
    <source>
        <dbReference type="ARBA" id="ARBA00022759"/>
    </source>
</evidence>
<dbReference type="GeneID" id="63962913"/>
<dbReference type="KEGG" id="bhy:BHWA1_01818"/>
<dbReference type="EMBL" id="CP001357">
    <property type="protein sequence ID" value="ACN84281.1"/>
    <property type="molecule type" value="Genomic_DNA"/>
</dbReference>
<dbReference type="Pfam" id="PF06769">
    <property type="entry name" value="YoeB_toxin"/>
    <property type="match status" value="1"/>
</dbReference>
<keyword evidence="4" id="KW-0255">Endonuclease</keyword>
<evidence type="ECO:0000256" key="3">
    <source>
        <dbReference type="ARBA" id="ARBA00022722"/>
    </source>
</evidence>
<dbReference type="STRING" id="565034.BHWA1_01818"/>
<dbReference type="PANTHER" id="PTHR38039:SF1">
    <property type="entry name" value="TOXIN YOEB"/>
    <property type="match status" value="1"/>
</dbReference>
<sequence>MKIVFNERAWQEYIEWVSEDKKIVKKINDLIKDIIRNPCDGIGKAEKLKYDKKDLYSRRINKEHRLVYHIENNQLIITSCKYHYDK</sequence>
<dbReference type="InterPro" id="IPR009614">
    <property type="entry name" value="YoeB_toxin"/>
</dbReference>
<keyword evidence="3" id="KW-0540">Nuclease</keyword>